<dbReference type="Proteomes" id="UP000277811">
    <property type="component" value="Unassembled WGS sequence"/>
</dbReference>
<sequence>MTADFVPTPEVLAYYVGTERSGLRYQYLKDAFPWITYLGTVNYTVDEKGNLHGITDPDFLEEVLDLGIRPLVVPQNITAGGFSTATIHQILISPPAQKNLIDNLLTLLRQYRYDGWNLDMESISPQDRNLFSQFTKRLLAWARPEPYLASVAVAALTSGQKSGEDYRALGQTNNFLMIMTYDEHWAGGEPGPIASIPWVERVIQNALTQVPSQQIVLGIPLYGLDWEIPIQKNRRARTVSFREAAGLAEKYGADINWSVKNQEPCFSYQENGRQHIVWFQDPTSWAAKISLVFKYNLRGIGLWEMAYADPEFWHTLRKTVAHCQNGTVHEDKLVSE</sequence>
<dbReference type="InterPro" id="IPR001223">
    <property type="entry name" value="Glyco_hydro18_cat"/>
</dbReference>
<dbReference type="PROSITE" id="PS51910">
    <property type="entry name" value="GH18_2"/>
    <property type="match status" value="1"/>
</dbReference>
<dbReference type="SMART" id="SM00636">
    <property type="entry name" value="Glyco_18"/>
    <property type="match status" value="1"/>
</dbReference>
<dbReference type="InterPro" id="IPR029070">
    <property type="entry name" value="Chitinase_insertion_sf"/>
</dbReference>
<dbReference type="RefSeq" id="WP_122630019.1">
    <property type="nucleotide sequence ID" value="NZ_UPPP01000110.1"/>
</dbReference>
<evidence type="ECO:0000256" key="2">
    <source>
        <dbReference type="ARBA" id="ARBA00023295"/>
    </source>
</evidence>
<dbReference type="InterPro" id="IPR041704">
    <property type="entry name" value="CFLE_GH18"/>
</dbReference>
<reference evidence="4 5" key="1">
    <citation type="submission" date="2018-06" db="EMBL/GenBank/DDBJ databases">
        <authorList>
            <person name="Strepis N."/>
        </authorList>
    </citation>
    <scope>NUCLEOTIDE SEQUENCE [LARGE SCALE GENOMIC DNA]</scope>
    <source>
        <strain evidence="4">LUCI</strain>
    </source>
</reference>
<proteinExistence type="predicted"/>
<dbReference type="OrthoDB" id="9775889at2"/>
<dbReference type="PANTHER" id="PTHR46066">
    <property type="entry name" value="CHITINASE DOMAIN-CONTAINING PROTEIN 1 FAMILY MEMBER"/>
    <property type="match status" value="1"/>
</dbReference>
<dbReference type="InterPro" id="IPR017853">
    <property type="entry name" value="GH"/>
</dbReference>
<dbReference type="CDD" id="cd02874">
    <property type="entry name" value="GH18_CFLE_spore_hydrolase"/>
    <property type="match status" value="1"/>
</dbReference>
<dbReference type="Gene3D" id="3.20.20.80">
    <property type="entry name" value="Glycosidases"/>
    <property type="match status" value="1"/>
</dbReference>
<dbReference type="SUPFAM" id="SSF51445">
    <property type="entry name" value="(Trans)glycosidases"/>
    <property type="match status" value="1"/>
</dbReference>
<dbReference type="PANTHER" id="PTHR46066:SF2">
    <property type="entry name" value="CHITINASE DOMAIN-CONTAINING PROTEIN 1"/>
    <property type="match status" value="1"/>
</dbReference>
<keyword evidence="5" id="KW-1185">Reference proteome</keyword>
<evidence type="ECO:0000313" key="5">
    <source>
        <dbReference type="Proteomes" id="UP000277811"/>
    </source>
</evidence>
<feature type="domain" description="GH18" evidence="3">
    <location>
        <begin position="9"/>
        <end position="323"/>
    </location>
</feature>
<keyword evidence="2" id="KW-0326">Glycosidase</keyword>
<evidence type="ECO:0000313" key="4">
    <source>
        <dbReference type="EMBL" id="VBB09202.1"/>
    </source>
</evidence>
<dbReference type="GO" id="GO:0016798">
    <property type="term" value="F:hydrolase activity, acting on glycosyl bonds"/>
    <property type="evidence" value="ECO:0007669"/>
    <property type="project" value="UniProtKB-KW"/>
</dbReference>
<organism evidence="4 5">
    <name type="scientific">Lucifera butyrica</name>
    <dbReference type="NCBI Taxonomy" id="1351585"/>
    <lineage>
        <taxon>Bacteria</taxon>
        <taxon>Bacillati</taxon>
        <taxon>Bacillota</taxon>
        <taxon>Negativicutes</taxon>
        <taxon>Veillonellales</taxon>
        <taxon>Veillonellaceae</taxon>
        <taxon>Lucifera</taxon>
    </lineage>
</organism>
<evidence type="ECO:0000256" key="1">
    <source>
        <dbReference type="ARBA" id="ARBA00022801"/>
    </source>
</evidence>
<dbReference type="GO" id="GO:0008061">
    <property type="term" value="F:chitin binding"/>
    <property type="evidence" value="ECO:0007669"/>
    <property type="project" value="InterPro"/>
</dbReference>
<accession>A0A498RGK3</accession>
<dbReference type="InterPro" id="IPR011583">
    <property type="entry name" value="Chitinase_II/V-like_cat"/>
</dbReference>
<keyword evidence="1" id="KW-0378">Hydrolase</keyword>
<dbReference type="Gene3D" id="3.10.50.10">
    <property type="match status" value="1"/>
</dbReference>
<evidence type="ECO:0000259" key="3">
    <source>
        <dbReference type="PROSITE" id="PS51910"/>
    </source>
</evidence>
<dbReference type="GO" id="GO:0005975">
    <property type="term" value="P:carbohydrate metabolic process"/>
    <property type="evidence" value="ECO:0007669"/>
    <property type="project" value="InterPro"/>
</dbReference>
<dbReference type="AlphaFoldDB" id="A0A498RGK3"/>
<protein>
    <submittedName>
        <fullName evidence="4">Chitinase ii</fullName>
    </submittedName>
</protein>
<dbReference type="Pfam" id="PF00704">
    <property type="entry name" value="Glyco_hydro_18"/>
    <property type="match status" value="1"/>
</dbReference>
<gene>
    <name evidence="4" type="ORF">LUCI_4489</name>
</gene>
<name>A0A498RGK3_9FIRM</name>
<dbReference type="EMBL" id="UPPP01000110">
    <property type="protein sequence ID" value="VBB09202.1"/>
    <property type="molecule type" value="Genomic_DNA"/>
</dbReference>